<evidence type="ECO:0000259" key="1">
    <source>
        <dbReference type="Pfam" id="PF14082"/>
    </source>
</evidence>
<reference evidence="2 3" key="1">
    <citation type="journal article" date="2006" name="Int. J. Syst. Evol. Microbiol.">
        <title>Costertonia aggregata gen. nov., sp. nov., a mesophilic marine bacterium of the family Flavobacteriaceae, isolated from a mature biofilm.</title>
        <authorList>
            <person name="Kwon K.K."/>
            <person name="Lee Y.K."/>
            <person name="Lee H.K."/>
        </authorList>
    </citation>
    <scope>NUCLEOTIDE SEQUENCE [LARGE SCALE GENOMIC DNA]</scope>
    <source>
        <strain evidence="2 3">KCCM 42265</strain>
    </source>
</reference>
<protein>
    <submittedName>
        <fullName evidence="2">DUF4263 domain-containing protein</fullName>
    </submittedName>
</protein>
<gene>
    <name evidence="2" type="ORF">HYG79_08020</name>
</gene>
<organism evidence="2 3">
    <name type="scientific">Costertonia aggregata</name>
    <dbReference type="NCBI Taxonomy" id="343403"/>
    <lineage>
        <taxon>Bacteria</taxon>
        <taxon>Pseudomonadati</taxon>
        <taxon>Bacteroidota</taxon>
        <taxon>Flavobacteriia</taxon>
        <taxon>Flavobacteriales</taxon>
        <taxon>Flavobacteriaceae</taxon>
        <taxon>Costertonia</taxon>
    </lineage>
</organism>
<feature type="domain" description="Shedu protein SduA C-terminal" evidence="1">
    <location>
        <begin position="154"/>
        <end position="271"/>
    </location>
</feature>
<proteinExistence type="predicted"/>
<dbReference type="EMBL" id="CP058595">
    <property type="protein sequence ID" value="QLG45294.1"/>
    <property type="molecule type" value="Genomic_DNA"/>
</dbReference>
<dbReference type="Proteomes" id="UP000509302">
    <property type="component" value="Chromosome"/>
</dbReference>
<accession>A0A7H9APF8</accession>
<evidence type="ECO:0000313" key="3">
    <source>
        <dbReference type="Proteomes" id="UP000509302"/>
    </source>
</evidence>
<dbReference type="AlphaFoldDB" id="A0A7H9APF8"/>
<evidence type="ECO:0000313" key="2">
    <source>
        <dbReference type="EMBL" id="QLG45294.1"/>
    </source>
</evidence>
<dbReference type="InterPro" id="IPR025359">
    <property type="entry name" value="SduA_C"/>
</dbReference>
<sequence length="274" mass="31497">MTKTLYETINRINREEGKDKKVRVFNRVVPYMNSEFGLDTSEIEVERDYSLLLDEILASGEFTQEDIVAFTDNLESGESSKVVIEKHINKQTEWLIDTVEEILDIDKLTKPKAKNIGSEKFKYTKVSITGPEHLMEKILSDYGQYSIFGVPALLNTDKYVIHEGSSRSQFDLILINHLGDIEIVELKRPDQYLFDYGNGRGKFYPSKDLAIAISQTERYITAIHKDNDDEYKIGGKKIREFINDEIGNTMFVESIRPKALIVIGSWKKLSKDHS</sequence>
<dbReference type="KEGG" id="cagg:HYG79_08020"/>
<name>A0A7H9APF8_9FLAO</name>
<dbReference type="RefSeq" id="WP_179241583.1">
    <property type="nucleotide sequence ID" value="NZ_CP058595.1"/>
</dbReference>
<keyword evidence="3" id="KW-1185">Reference proteome</keyword>
<dbReference type="Pfam" id="PF14082">
    <property type="entry name" value="SduA_C"/>
    <property type="match status" value="1"/>
</dbReference>